<dbReference type="RefSeq" id="WP_146663828.1">
    <property type="nucleotide sequence ID" value="NZ_CP019791.1"/>
</dbReference>
<dbReference type="Proteomes" id="UP000189674">
    <property type="component" value="Chromosome"/>
</dbReference>
<feature type="signal peptide" evidence="1">
    <location>
        <begin position="1"/>
        <end position="23"/>
    </location>
</feature>
<organism evidence="3 4">
    <name type="scientific">Anaerohalosphaera lusitana</name>
    <dbReference type="NCBI Taxonomy" id="1936003"/>
    <lineage>
        <taxon>Bacteria</taxon>
        <taxon>Pseudomonadati</taxon>
        <taxon>Planctomycetota</taxon>
        <taxon>Phycisphaerae</taxon>
        <taxon>Sedimentisphaerales</taxon>
        <taxon>Anaerohalosphaeraceae</taxon>
        <taxon>Anaerohalosphaera</taxon>
    </lineage>
</organism>
<evidence type="ECO:0000259" key="2">
    <source>
        <dbReference type="Pfam" id="PF13372"/>
    </source>
</evidence>
<evidence type="ECO:0000256" key="1">
    <source>
        <dbReference type="SAM" id="SignalP"/>
    </source>
</evidence>
<dbReference type="AlphaFoldDB" id="A0A1U9NQX9"/>
<evidence type="ECO:0000313" key="3">
    <source>
        <dbReference type="EMBL" id="AQT70225.1"/>
    </source>
</evidence>
<dbReference type="Gene3D" id="2.40.160.100">
    <property type="match status" value="1"/>
</dbReference>
<keyword evidence="1" id="KW-0732">Signal</keyword>
<dbReference type="EMBL" id="CP019791">
    <property type="protein sequence ID" value="AQT70225.1"/>
    <property type="molecule type" value="Genomic_DNA"/>
</dbReference>
<dbReference type="STRING" id="1936003.STSP2_03431"/>
<name>A0A1U9NQX9_9BACT</name>
<dbReference type="Pfam" id="PF13372">
    <property type="entry name" value="Alginate_exp"/>
    <property type="match status" value="1"/>
</dbReference>
<accession>A0A1U9NQX9</accession>
<proteinExistence type="predicted"/>
<dbReference type="InterPro" id="IPR053728">
    <property type="entry name" value="Alginate_Permeability_Chnl"/>
</dbReference>
<evidence type="ECO:0000313" key="4">
    <source>
        <dbReference type="Proteomes" id="UP000189674"/>
    </source>
</evidence>
<dbReference type="OrthoDB" id="311329at2"/>
<feature type="chain" id="PRO_5012279001" description="Alginate export domain-containing protein" evidence="1">
    <location>
        <begin position="24"/>
        <end position="495"/>
    </location>
</feature>
<dbReference type="KEGG" id="alus:STSP2_03431"/>
<dbReference type="InterPro" id="IPR025388">
    <property type="entry name" value="Alginate_export_dom"/>
</dbReference>
<gene>
    <name evidence="3" type="ORF">STSP2_03431</name>
</gene>
<protein>
    <recommendedName>
        <fullName evidence="2">Alginate export domain-containing protein</fullName>
    </recommendedName>
</protein>
<reference evidence="4" key="1">
    <citation type="submission" date="2017-02" db="EMBL/GenBank/DDBJ databases">
        <title>Comparative genomics and description of representatives of a novel lineage of planctomycetes thriving in anoxic sediments.</title>
        <authorList>
            <person name="Spring S."/>
            <person name="Bunk B."/>
            <person name="Sproer C."/>
        </authorList>
    </citation>
    <scope>NUCLEOTIDE SEQUENCE [LARGE SCALE GENOMIC DNA]</scope>
    <source>
        <strain evidence="4">ST-NAGAB-D1</strain>
    </source>
</reference>
<feature type="domain" description="Alginate export" evidence="2">
    <location>
        <begin position="79"/>
        <end position="479"/>
    </location>
</feature>
<sequence length="495" mass="56770" precursor="true">MKFALKILCLVVVAAMLTVPAFAADEKQEAVKTGQQASEQVTQYTGEDIPAPHTHMFYDADWLDKFHNPTEGVELGLDFRFREVYAENYTTLDKDFPAADNYAHYQRYRTRMSGKFNLSPDVDLNTRLVWEFFTWEKPSTRPQSTEFDEVLFDRLNFTFRNAFDMPLTIVVGRQDIILGNGWLVLEGTPADGSRTIHFDAVRATYDLQDEGDKLDLIYVQNYDKENKWLKPFSYNDARHFTQGQDERGAIVYWTNKLGPKAQTEAYYIYKEDRRSPRAAATVPNAEIHTFGGALQDAIDQNWSYRAELAKQFGQKGQTDLNAMAFNGRLKYSFNNECQSAVFMDYEYLSGDRPGTGNDEAFDTLWGDYPQAQRGGDLPIYVWVGESGNLGQMTNFHRLGFGHYFKPHEKWSLETLYNLYWADDNTLAAGATGGGGFPTYGSGRFRGQMFTAYLKYRCCAQLNAHFLVDYFVPGDFYADNSRDHGLFARFNVQYTF</sequence>
<keyword evidence="4" id="KW-1185">Reference proteome</keyword>